<dbReference type="InterPro" id="IPR000975">
    <property type="entry name" value="IL-1_fam"/>
</dbReference>
<evidence type="ECO:0000256" key="11">
    <source>
        <dbReference type="ARBA" id="ARBA00023228"/>
    </source>
</evidence>
<evidence type="ECO:0000256" key="7">
    <source>
        <dbReference type="ARBA" id="ARBA00022514"/>
    </source>
</evidence>
<name>A0A8C5CBL1_GADMO</name>
<dbReference type="Pfam" id="PF00340">
    <property type="entry name" value="IL1"/>
    <property type="match status" value="1"/>
</dbReference>
<dbReference type="OMA" id="HEGKHQY"/>
<dbReference type="GO" id="GO:0005615">
    <property type="term" value="C:extracellular space"/>
    <property type="evidence" value="ECO:0007669"/>
    <property type="project" value="UniProtKB-KW"/>
</dbReference>
<evidence type="ECO:0000256" key="10">
    <source>
        <dbReference type="ARBA" id="ARBA00023198"/>
    </source>
</evidence>
<sequence>MNCFTHFPTCEMTSLTINPSRVQSLTFLLPHSLPVNLESWHIKRLNHSLTDTHLHHTHTISAHCTKVMESFQGPFVEGGVKISHAFLDGEHRYTVKGVRTHSGRGPAFARKGDMLTCINGNSLADIPPDELAHLLTEGNPKLTVHTATRKKEASEHCPLEKDALHPFKKESGVLCFSMEMRREEDLGKGECGIGGGGGSGEEAEEGGRGEGPAEEANGEGEGEGRGVLVVKLTNASLSVVKGRGCAAGCPVLECQGTGCTFNEVVLVANSCTVTSGNTAMFMQDKVQGNINLENIHSRTYLRDLCEDNMLYASNNPTEMTIYSYKTTVTNETFRGVPVVLNFTKSESFLKCTKKDNGAILRVEACDKQRLRLICKQDESVLAFLFYMKGTMSGEHQFESALCEGWFIQVLDKEKVVVANPPVPNNEPSFYFVIEK</sequence>
<keyword evidence="15" id="KW-1185">Reference proteome</keyword>
<accession>A0A8C5CBL1</accession>
<evidence type="ECO:0000256" key="8">
    <source>
        <dbReference type="ARBA" id="ARBA00022525"/>
    </source>
</evidence>
<evidence type="ECO:0000313" key="15">
    <source>
        <dbReference type="Proteomes" id="UP000694546"/>
    </source>
</evidence>
<dbReference type="PANTHER" id="PTHR10078:SF30">
    <property type="entry name" value="INTERLEUKIN-1 BETA"/>
    <property type="match status" value="1"/>
</dbReference>
<evidence type="ECO:0000256" key="9">
    <source>
        <dbReference type="ARBA" id="ARBA00022620"/>
    </source>
</evidence>
<evidence type="ECO:0000256" key="3">
    <source>
        <dbReference type="ARBA" id="ARBA00004550"/>
    </source>
</evidence>
<dbReference type="GO" id="GO:0005149">
    <property type="term" value="F:interleukin-1 receptor binding"/>
    <property type="evidence" value="ECO:0007669"/>
    <property type="project" value="UniProtKB-UniRule"/>
</dbReference>
<dbReference type="GO" id="GO:0006955">
    <property type="term" value="P:immune response"/>
    <property type="evidence" value="ECO:0007669"/>
    <property type="project" value="InterPro"/>
</dbReference>
<dbReference type="GO" id="GO:0005764">
    <property type="term" value="C:lysosome"/>
    <property type="evidence" value="ECO:0007669"/>
    <property type="project" value="UniProtKB-SubCell"/>
</dbReference>
<feature type="compositionally biased region" description="Acidic residues" evidence="13">
    <location>
        <begin position="212"/>
        <end position="221"/>
    </location>
</feature>
<dbReference type="GeneTree" id="ENSGT00390000016316"/>
<evidence type="ECO:0000256" key="5">
    <source>
        <dbReference type="ARBA" id="ARBA00014702"/>
    </source>
</evidence>
<dbReference type="CDD" id="cd00100">
    <property type="entry name" value="beta-trefoil_IL1"/>
    <property type="match status" value="1"/>
</dbReference>
<evidence type="ECO:0000256" key="1">
    <source>
        <dbReference type="ARBA" id="ARBA00004371"/>
    </source>
</evidence>
<dbReference type="GO" id="GO:0048246">
    <property type="term" value="P:macrophage chemotaxis"/>
    <property type="evidence" value="ECO:0007669"/>
    <property type="project" value="TreeGrafter"/>
</dbReference>
<dbReference type="GO" id="GO:0051781">
    <property type="term" value="P:positive regulation of cell division"/>
    <property type="evidence" value="ECO:0007669"/>
    <property type="project" value="UniProtKB-KW"/>
</dbReference>
<keyword evidence="7" id="KW-0202">Cytokine</keyword>
<dbReference type="GO" id="GO:0010628">
    <property type="term" value="P:positive regulation of gene expression"/>
    <property type="evidence" value="ECO:0007669"/>
    <property type="project" value="TreeGrafter"/>
</dbReference>
<dbReference type="PANTHER" id="PTHR10078">
    <property type="entry name" value="INTERLEUKIN-1 FAMILY MEMBER"/>
    <property type="match status" value="1"/>
</dbReference>
<dbReference type="GO" id="GO:0042119">
    <property type="term" value="P:neutrophil activation"/>
    <property type="evidence" value="ECO:0007669"/>
    <property type="project" value="TreeGrafter"/>
</dbReference>
<dbReference type="SUPFAM" id="SSF50353">
    <property type="entry name" value="Cytokine"/>
    <property type="match status" value="1"/>
</dbReference>
<protein>
    <recommendedName>
        <fullName evidence="5">Interleukin-1 beta</fullName>
    </recommendedName>
</protein>
<reference evidence="14" key="1">
    <citation type="submission" date="2025-08" db="UniProtKB">
        <authorList>
            <consortium name="Ensembl"/>
        </authorList>
    </citation>
    <scope>IDENTIFICATION</scope>
</reference>
<evidence type="ECO:0000256" key="13">
    <source>
        <dbReference type="SAM" id="MobiDB-lite"/>
    </source>
</evidence>
<proteinExistence type="inferred from homology"/>
<feature type="compositionally biased region" description="Gly residues" evidence="13">
    <location>
        <begin position="189"/>
        <end position="200"/>
    </location>
</feature>
<dbReference type="Ensembl" id="ENSGMOT00000070734.1">
    <property type="protein sequence ID" value="ENSGMOP00000058289.1"/>
    <property type="gene ID" value="ENSGMOG00000027085.1"/>
</dbReference>
<dbReference type="GO" id="GO:0071222">
    <property type="term" value="P:cellular response to lipopolysaccharide"/>
    <property type="evidence" value="ECO:0007669"/>
    <property type="project" value="TreeGrafter"/>
</dbReference>
<keyword evidence="11" id="KW-0458">Lysosome</keyword>
<comment type="subcellular location">
    <subcellularLocation>
        <location evidence="2">Cytoplasm</location>
        <location evidence="2">Cytosol</location>
    </subcellularLocation>
    <subcellularLocation>
        <location evidence="1">Lysosome</location>
    </subcellularLocation>
    <subcellularLocation>
        <location evidence="3">Secreted</location>
        <location evidence="3">Extracellular exosome</location>
    </subcellularLocation>
</comment>
<dbReference type="GO" id="GO:1901222">
    <property type="term" value="P:regulation of non-canonical NF-kappaB signal transduction"/>
    <property type="evidence" value="ECO:0007669"/>
    <property type="project" value="TreeGrafter"/>
</dbReference>
<keyword evidence="6" id="KW-0963">Cytoplasm</keyword>
<keyword evidence="12" id="KW-0497">Mitogen</keyword>
<reference evidence="14" key="2">
    <citation type="submission" date="2025-09" db="UniProtKB">
        <authorList>
            <consortium name="Ensembl"/>
        </authorList>
    </citation>
    <scope>IDENTIFICATION</scope>
</reference>
<feature type="region of interest" description="Disordered" evidence="13">
    <location>
        <begin position="187"/>
        <end position="224"/>
    </location>
</feature>
<evidence type="ECO:0000256" key="6">
    <source>
        <dbReference type="ARBA" id="ARBA00022490"/>
    </source>
</evidence>
<comment type="similarity">
    <text evidence="4">Belongs to the IL-1 family.</text>
</comment>
<dbReference type="GO" id="GO:0019221">
    <property type="term" value="P:cytokine-mediated signaling pathway"/>
    <property type="evidence" value="ECO:0007669"/>
    <property type="project" value="TreeGrafter"/>
</dbReference>
<keyword evidence="9" id="KW-0666">Pyrogen</keyword>
<dbReference type="Proteomes" id="UP000694546">
    <property type="component" value="Chromosome 14"/>
</dbReference>
<evidence type="ECO:0000256" key="4">
    <source>
        <dbReference type="ARBA" id="ARBA00010448"/>
    </source>
</evidence>
<organism evidence="14 15">
    <name type="scientific">Gadus morhua</name>
    <name type="common">Atlantic cod</name>
    <dbReference type="NCBI Taxonomy" id="8049"/>
    <lineage>
        <taxon>Eukaryota</taxon>
        <taxon>Metazoa</taxon>
        <taxon>Chordata</taxon>
        <taxon>Craniata</taxon>
        <taxon>Vertebrata</taxon>
        <taxon>Euteleostomi</taxon>
        <taxon>Actinopterygii</taxon>
        <taxon>Neopterygii</taxon>
        <taxon>Teleostei</taxon>
        <taxon>Neoteleostei</taxon>
        <taxon>Acanthomorphata</taxon>
        <taxon>Zeiogadaria</taxon>
        <taxon>Gadariae</taxon>
        <taxon>Gadiformes</taxon>
        <taxon>Gadoidei</taxon>
        <taxon>Gadidae</taxon>
        <taxon>Gadus</taxon>
    </lineage>
</organism>
<evidence type="ECO:0000256" key="2">
    <source>
        <dbReference type="ARBA" id="ARBA00004514"/>
    </source>
</evidence>
<keyword evidence="8" id="KW-0964">Secreted</keyword>
<dbReference type="InterPro" id="IPR008996">
    <property type="entry name" value="IL1/FGF"/>
</dbReference>
<dbReference type="GO" id="GO:0001660">
    <property type="term" value="P:fever generation"/>
    <property type="evidence" value="ECO:0007669"/>
    <property type="project" value="UniProtKB-KW"/>
</dbReference>
<dbReference type="GO" id="GO:0005829">
    <property type="term" value="C:cytosol"/>
    <property type="evidence" value="ECO:0007669"/>
    <property type="project" value="UniProtKB-SubCell"/>
</dbReference>
<dbReference type="AlphaFoldDB" id="A0A8C5CBL1"/>
<dbReference type="Gene3D" id="2.80.10.50">
    <property type="match status" value="1"/>
</dbReference>
<evidence type="ECO:0000313" key="14">
    <source>
        <dbReference type="Ensembl" id="ENSGMOP00000058289.1"/>
    </source>
</evidence>
<keyword evidence="10" id="KW-0395">Inflammatory response</keyword>
<evidence type="ECO:0000256" key="12">
    <source>
        <dbReference type="ARBA" id="ARBA00023246"/>
    </source>
</evidence>
<dbReference type="GO" id="GO:0005125">
    <property type="term" value="F:cytokine activity"/>
    <property type="evidence" value="ECO:0007669"/>
    <property type="project" value="UniProtKB-UniRule"/>
</dbReference>